<evidence type="ECO:0000313" key="1">
    <source>
        <dbReference type="EMBL" id="KKN77454.1"/>
    </source>
</evidence>
<gene>
    <name evidence="1" type="ORF">LCGC14_0360130</name>
</gene>
<dbReference type="AlphaFoldDB" id="A0A0F9TE39"/>
<protein>
    <submittedName>
        <fullName evidence="1">Uncharacterized protein</fullName>
    </submittedName>
</protein>
<reference evidence="1" key="1">
    <citation type="journal article" date="2015" name="Nature">
        <title>Complex archaea that bridge the gap between prokaryotes and eukaryotes.</title>
        <authorList>
            <person name="Spang A."/>
            <person name="Saw J.H."/>
            <person name="Jorgensen S.L."/>
            <person name="Zaremba-Niedzwiedzka K."/>
            <person name="Martijn J."/>
            <person name="Lind A.E."/>
            <person name="van Eijk R."/>
            <person name="Schleper C."/>
            <person name="Guy L."/>
            <person name="Ettema T.J."/>
        </authorList>
    </citation>
    <scope>NUCLEOTIDE SEQUENCE</scope>
</reference>
<dbReference type="EMBL" id="LAZR01000278">
    <property type="protein sequence ID" value="KKN77454.1"/>
    <property type="molecule type" value="Genomic_DNA"/>
</dbReference>
<comment type="caution">
    <text evidence="1">The sequence shown here is derived from an EMBL/GenBank/DDBJ whole genome shotgun (WGS) entry which is preliminary data.</text>
</comment>
<sequence>MYWDKKSSCIYTYELVSCNQHGERFKRTTRKQLSVAHINCKLDDAVGMSELILLSHTLDVPVRYDFDEQRAYIEVVSNEALKECLQWE</sequence>
<accession>A0A0F9TE39</accession>
<name>A0A0F9TE39_9ZZZZ</name>
<proteinExistence type="predicted"/>
<organism evidence="1">
    <name type="scientific">marine sediment metagenome</name>
    <dbReference type="NCBI Taxonomy" id="412755"/>
    <lineage>
        <taxon>unclassified sequences</taxon>
        <taxon>metagenomes</taxon>
        <taxon>ecological metagenomes</taxon>
    </lineage>
</organism>